<comment type="caution">
    <text evidence="1">The sequence shown here is derived from an EMBL/GenBank/DDBJ whole genome shotgun (WGS) entry which is preliminary data.</text>
</comment>
<dbReference type="RefSeq" id="WP_126471147.1">
    <property type="nucleotide sequence ID" value="NZ_RXOE01000003.1"/>
</dbReference>
<dbReference type="OrthoDB" id="9787373at2"/>
<proteinExistence type="predicted"/>
<name>A0A431TIY7_9BURK</name>
<protein>
    <submittedName>
        <fullName evidence="1">Uncharacterized protein</fullName>
    </submittedName>
</protein>
<dbReference type="EMBL" id="RXOE01000003">
    <property type="protein sequence ID" value="RTQ33678.1"/>
    <property type="molecule type" value="Genomic_DNA"/>
</dbReference>
<evidence type="ECO:0000313" key="2">
    <source>
        <dbReference type="Proteomes" id="UP000267418"/>
    </source>
</evidence>
<accession>A0A431TIY7</accession>
<organism evidence="1 2">
    <name type="scientific">Variovorax gossypii</name>
    <dbReference type="NCBI Taxonomy" id="1679495"/>
    <lineage>
        <taxon>Bacteria</taxon>
        <taxon>Pseudomonadati</taxon>
        <taxon>Pseudomonadota</taxon>
        <taxon>Betaproteobacteria</taxon>
        <taxon>Burkholderiales</taxon>
        <taxon>Comamonadaceae</taxon>
        <taxon>Variovorax</taxon>
    </lineage>
</organism>
<evidence type="ECO:0000313" key="1">
    <source>
        <dbReference type="EMBL" id="RTQ33678.1"/>
    </source>
</evidence>
<sequence>MSESIEVMAVLLPSGSQDVRVRVRWILREDSTGDVMFPLPEDSFLVELVQVGSSGVVDQRTVFPHPYVMLDPPRTLVELAKMPDGQPYSNLLPSPHPWRQVDPAKDDLTAPDNSTLALGIAHLLGHSSPAHVHRQLVDLAANALRSMGREGMRAGTSSATAEELKAWAELFATLVRRFPGHASELRGHVRSRLKSFGRIPTTAEVFPWVEKILPVDAAASARAFAAQLSLLSIAGAEAARIAGDAANIRGLMGMRTVQGGELLDYWCDAALTMADQPTQVCPPARQGARVVAAEAFGLGTDFQLSSGQTGKDIKVRVTRQRPAELKKSGFYSFSPDLPFDKCKAGTFRLRKHAFDAVRDTQVGDYPPPDASKFSAWVDYDIVSSFQADKGHEFTADDFETMFLRAKPVTGDGLVGLRVVRRKPPAPAADYDYAFNVYCLWEGASKAMQKYFDQPETQPPIDELRPFLVTRRYSFRRDLAGNAFQDPGRIAALRVLDDPPHEALLGRPTAIEQSGTAVAYPTPTATEQCAQLSISLRDIFPANGAPPEVRWEKQGGGRPDQFDAHGIWTVEKTRPGTGALPDSALPQRYRLWITGVDVFGQESAPVPAVGSEPPDEHGPARTIFVPRWRSAPSAADETTCARDGEKLVVQWKVAPQELIGSSVDNYYRLPLKAEIVMMRRPIRDIQKPTASSLTAEQGELNAVLARRVDARAAEGWEVWGRTCADVKSPVAQKVEFALSLGDKGYDYVALISHAVPDDRSRFVQQDSVQRVRYLRRSTGADGKDRFDEDWWAVPAQGAGSQYRNHPRFSPCAESQAVTAPPPEDKFPPLDLQAFAADLVRAKPVQGVVGVDRDQVLAKIIELKDLDDQHKERGTARRLLIETAIRRLEAPAEHPTGLEQLLDNLFTREAAQPREKSHPIIGFRGAVRLKWSAKRRTDAVPVAQYRVYTARCPWPLPDTSPVATLANGVLAFEGGKPPASVTARPQFVVLHELGGGTWTGLAFLDGASVKVKRLQSAEFLIPSRGDPPAGVKLQVALAGAELTTACEGPLSSTSVQDYEVTLPVGGGYREFGAWWLCAADCTNKETWWDVKGEPKFFGLALAATIAPLPIQSLRAAGATQLLDAVHRDDFEKWRDFLPSALPKDGLALFPRTVVSWDADEVRANEQYIFVERQTQAAEPARAVSRDPAWALLRAIQAAPVGSPWDDQYKALRQWLLGESSPVPDDDFEPDTRRFFFKLDTPVGWALRNAAMTRDKQGAAVPATFVDYFDLPPIEGGGVQPSLGEVTVRYRAFKAIDLMPDAGQPMPDQFDSRFLLSTPSAWTGWVRPEWPQLTISHTTKPMPRDGKPLVTFGARSEFAGASLVHSRVATDPFFFRVALRREMAQALAPSAASKFDVLVGELMQVPLAAGSSTLEVRTQDDSLERHEPATPCAAIYRVVSELVWRDAGANGGERVLRMFDEPHLIAVAVPVVSGAVEARLDIELKIVVGSQ</sequence>
<dbReference type="Proteomes" id="UP000267418">
    <property type="component" value="Unassembled WGS sequence"/>
</dbReference>
<keyword evidence="2" id="KW-1185">Reference proteome</keyword>
<reference evidence="1 2" key="1">
    <citation type="submission" date="2018-12" db="EMBL/GenBank/DDBJ databases">
        <title>The genome of Variovorax gossypii DSM 100435.</title>
        <authorList>
            <person name="Gao J."/>
            <person name="Sun J."/>
        </authorList>
    </citation>
    <scope>NUCLEOTIDE SEQUENCE [LARGE SCALE GENOMIC DNA]</scope>
    <source>
        <strain evidence="1 2">DSM 100435</strain>
    </source>
</reference>
<gene>
    <name evidence="1" type="ORF">EJP69_14990</name>
</gene>